<feature type="domain" description="AB hydrolase-1" evidence="2">
    <location>
        <begin position="36"/>
        <end position="282"/>
    </location>
</feature>
<dbReference type="RefSeq" id="WP_284988842.1">
    <property type="nucleotide sequence ID" value="NZ_JAUSRG010000019.1"/>
</dbReference>
<accession>A0AAW8DHK4</accession>
<comment type="caution">
    <text evidence="3">The sequence shown here is derived from an EMBL/GenBank/DDBJ whole genome shotgun (WGS) entry which is preliminary data.</text>
</comment>
<dbReference type="PRINTS" id="PR00111">
    <property type="entry name" value="ABHYDROLASE"/>
</dbReference>
<evidence type="ECO:0000313" key="6">
    <source>
        <dbReference type="Proteomes" id="UP001242995"/>
    </source>
</evidence>
<evidence type="ECO:0000313" key="5">
    <source>
        <dbReference type="Proteomes" id="UP001230951"/>
    </source>
</evidence>
<keyword evidence="5" id="KW-1185">Reference proteome</keyword>
<evidence type="ECO:0000313" key="3">
    <source>
        <dbReference type="EMBL" id="MDP9907265.1"/>
    </source>
</evidence>
<dbReference type="InterPro" id="IPR000073">
    <property type="entry name" value="AB_hydrolase_1"/>
</dbReference>
<sequence>MYSFAEDINLAHHKAWISSEDNVRIHYVTAGHGDKTILLIHGAPQTWYAWRRMIRPLIQAGYRLVIPDYRGAGGSSKPAGGYEKWTMAEDLHKLLHEHLHVNGPVAVVGHDIGSMVASAYALRYREDVRTLTTMEAPLPGTSYFDERKNAKSAWHFDFHAATDIAVHLTHGREKWYINRFFQDLCYDPDAISPEDLEHYARSFEAPGAMRALFEAYGAFERDVEIHRADIAENGKISTPVLATGGAEQSLARNYAPMMEEISHDVRGELVPRAGHWVPEENPEYLARLIVGFDSEHM</sequence>
<dbReference type="GO" id="GO:0016787">
    <property type="term" value="F:hydrolase activity"/>
    <property type="evidence" value="ECO:0007669"/>
    <property type="project" value="UniProtKB-KW"/>
</dbReference>
<dbReference type="Pfam" id="PF00561">
    <property type="entry name" value="Abhydrolase_1"/>
    <property type="match status" value="1"/>
</dbReference>
<keyword evidence="1" id="KW-0378">Hydrolase</keyword>
<evidence type="ECO:0000259" key="2">
    <source>
        <dbReference type="Pfam" id="PF00561"/>
    </source>
</evidence>
<dbReference type="Proteomes" id="UP001230951">
    <property type="component" value="Unassembled WGS sequence"/>
</dbReference>
<dbReference type="PRINTS" id="PR00412">
    <property type="entry name" value="EPOXHYDRLASE"/>
</dbReference>
<dbReference type="InterPro" id="IPR000639">
    <property type="entry name" value="Epox_hydrolase-like"/>
</dbReference>
<proteinExistence type="predicted"/>
<dbReference type="AlphaFoldDB" id="A0AAW8DHK4"/>
<reference evidence="3 5" key="1">
    <citation type="submission" date="2023-07" db="EMBL/GenBank/DDBJ databases">
        <title>Sorghum-associated microbial communities from plants grown in Nebraska, USA.</title>
        <authorList>
            <person name="Schachtman D."/>
        </authorList>
    </citation>
    <scope>NUCLEOTIDE SEQUENCE</scope>
    <source>
        <strain evidence="3">DS1006</strain>
        <strain evidence="4 5">DS1016</strain>
    </source>
</reference>
<evidence type="ECO:0000313" key="4">
    <source>
        <dbReference type="EMBL" id="MDQ0182735.1"/>
    </source>
</evidence>
<dbReference type="Proteomes" id="UP001242995">
    <property type="component" value="Unassembled WGS sequence"/>
</dbReference>
<evidence type="ECO:0000256" key="1">
    <source>
        <dbReference type="ARBA" id="ARBA00022801"/>
    </source>
</evidence>
<name>A0AAW8DHK4_9MICC</name>
<dbReference type="SUPFAM" id="SSF53474">
    <property type="entry name" value="alpha/beta-Hydrolases"/>
    <property type="match status" value="1"/>
</dbReference>
<gene>
    <name evidence="3" type="ORF">J2S90_004256</name>
    <name evidence="4" type="ORF">J2S93_004191</name>
</gene>
<dbReference type="PANTHER" id="PTHR43329">
    <property type="entry name" value="EPOXIDE HYDROLASE"/>
    <property type="match status" value="1"/>
</dbReference>
<dbReference type="InterPro" id="IPR029058">
    <property type="entry name" value="AB_hydrolase_fold"/>
</dbReference>
<dbReference type="EMBL" id="JAUSTF010000015">
    <property type="protein sequence ID" value="MDQ0182735.1"/>
    <property type="molecule type" value="Genomic_DNA"/>
</dbReference>
<protein>
    <submittedName>
        <fullName evidence="3">Pimeloyl-ACP methyl ester carboxylesterase</fullName>
    </submittedName>
</protein>
<dbReference type="EMBL" id="JAUSRG010000019">
    <property type="protein sequence ID" value="MDP9907265.1"/>
    <property type="molecule type" value="Genomic_DNA"/>
</dbReference>
<dbReference type="Gene3D" id="3.40.50.1820">
    <property type="entry name" value="alpha/beta hydrolase"/>
    <property type="match status" value="1"/>
</dbReference>
<organism evidence="3 6">
    <name type="scientific">Arthrobacter bambusae</name>
    <dbReference type="NCBI Taxonomy" id="1338426"/>
    <lineage>
        <taxon>Bacteria</taxon>
        <taxon>Bacillati</taxon>
        <taxon>Actinomycetota</taxon>
        <taxon>Actinomycetes</taxon>
        <taxon>Micrococcales</taxon>
        <taxon>Micrococcaceae</taxon>
        <taxon>Arthrobacter</taxon>
    </lineage>
</organism>